<sequence length="181" mass="19283">MIWAGLSFHTDRPRLVAVDICAQLDTVNHRMATPDDLNETARLVEAHDRRVVTGGGKAGPGSGGYTFAQRAVSRLVHDLALTLAPQSIRVNAGHPGNTDTGMLQNEAMYQLFRPDLEHPGHDDAQAAFGHTHTMPVQTLDPGDISEAVLFLASDAARYITGAQLRVDAGALLPTRTSGAPA</sequence>
<dbReference type="InterPro" id="IPR002347">
    <property type="entry name" value="SDR_fam"/>
</dbReference>
<dbReference type="PRINTS" id="PR00081">
    <property type="entry name" value="GDHRDH"/>
</dbReference>
<evidence type="ECO:0008006" key="5">
    <source>
        <dbReference type="Google" id="ProtNLM"/>
    </source>
</evidence>
<comment type="caution">
    <text evidence="3">The sequence shown here is derived from an EMBL/GenBank/DDBJ whole genome shotgun (WGS) entry which is preliminary data.</text>
</comment>
<comment type="similarity">
    <text evidence="1">Belongs to the short-chain dehydrogenases/reductases (SDR) family.</text>
</comment>
<dbReference type="PANTHER" id="PTHR24321:SF8">
    <property type="entry name" value="ESTRADIOL 17-BETA-DEHYDROGENASE 8-RELATED"/>
    <property type="match status" value="1"/>
</dbReference>
<reference evidence="4" key="1">
    <citation type="journal article" date="2019" name="Int. J. Syst. Evol. Microbiol.">
        <title>The Global Catalogue of Microorganisms (GCM) 10K type strain sequencing project: providing services to taxonomists for standard genome sequencing and annotation.</title>
        <authorList>
            <consortium name="The Broad Institute Genomics Platform"/>
            <consortium name="The Broad Institute Genome Sequencing Center for Infectious Disease"/>
            <person name="Wu L."/>
            <person name="Ma J."/>
        </authorList>
    </citation>
    <scope>NUCLEOTIDE SEQUENCE [LARGE SCALE GENOMIC DNA]</scope>
    <source>
        <strain evidence="4">JCM 16902</strain>
    </source>
</reference>
<dbReference type="Gene3D" id="3.40.50.720">
    <property type="entry name" value="NAD(P)-binding Rossmann-like Domain"/>
    <property type="match status" value="1"/>
</dbReference>
<protein>
    <recommendedName>
        <fullName evidence="5">Enoyl-ACP reductase-like protein</fullName>
    </recommendedName>
</protein>
<dbReference type="InterPro" id="IPR036291">
    <property type="entry name" value="NAD(P)-bd_dom_sf"/>
</dbReference>
<evidence type="ECO:0000313" key="4">
    <source>
        <dbReference type="Proteomes" id="UP001501074"/>
    </source>
</evidence>
<dbReference type="EMBL" id="BAAAZO010000012">
    <property type="protein sequence ID" value="GAA3634877.1"/>
    <property type="molecule type" value="Genomic_DNA"/>
</dbReference>
<dbReference type="Proteomes" id="UP001501074">
    <property type="component" value="Unassembled WGS sequence"/>
</dbReference>
<organism evidence="3 4">
    <name type="scientific">Kineosporia mesophila</name>
    <dbReference type="NCBI Taxonomy" id="566012"/>
    <lineage>
        <taxon>Bacteria</taxon>
        <taxon>Bacillati</taxon>
        <taxon>Actinomycetota</taxon>
        <taxon>Actinomycetes</taxon>
        <taxon>Kineosporiales</taxon>
        <taxon>Kineosporiaceae</taxon>
        <taxon>Kineosporia</taxon>
    </lineage>
</organism>
<dbReference type="PANTHER" id="PTHR24321">
    <property type="entry name" value="DEHYDROGENASES, SHORT CHAIN"/>
    <property type="match status" value="1"/>
</dbReference>
<keyword evidence="2" id="KW-0560">Oxidoreductase</keyword>
<name>A0ABP7AL00_9ACTN</name>
<evidence type="ECO:0000313" key="3">
    <source>
        <dbReference type="EMBL" id="GAA3634877.1"/>
    </source>
</evidence>
<evidence type="ECO:0000256" key="2">
    <source>
        <dbReference type="ARBA" id="ARBA00023002"/>
    </source>
</evidence>
<proteinExistence type="inferred from homology"/>
<keyword evidence="4" id="KW-1185">Reference proteome</keyword>
<evidence type="ECO:0000256" key="1">
    <source>
        <dbReference type="ARBA" id="ARBA00006484"/>
    </source>
</evidence>
<gene>
    <name evidence="3" type="ORF">GCM10022223_61580</name>
</gene>
<dbReference type="Pfam" id="PF13561">
    <property type="entry name" value="adh_short_C2"/>
    <property type="match status" value="1"/>
</dbReference>
<accession>A0ABP7AL00</accession>
<dbReference type="SUPFAM" id="SSF51735">
    <property type="entry name" value="NAD(P)-binding Rossmann-fold domains"/>
    <property type="match status" value="1"/>
</dbReference>